<dbReference type="GO" id="GO:0005615">
    <property type="term" value="C:extracellular space"/>
    <property type="evidence" value="ECO:0007669"/>
    <property type="project" value="TreeGrafter"/>
</dbReference>
<dbReference type="OrthoDB" id="5945655at2759"/>
<evidence type="ECO:0000313" key="12">
    <source>
        <dbReference type="RefSeq" id="XP_030748211.1"/>
    </source>
</evidence>
<evidence type="ECO:0000256" key="10">
    <source>
        <dbReference type="RuleBase" id="RU003500"/>
    </source>
</evidence>
<dbReference type="GO" id="GO:0030182">
    <property type="term" value="P:neuron differentiation"/>
    <property type="evidence" value="ECO:0007669"/>
    <property type="project" value="TreeGrafter"/>
</dbReference>
<dbReference type="FunCoup" id="A0A6J2XAM4">
    <property type="interactions" value="14"/>
</dbReference>
<dbReference type="AlphaFoldDB" id="A0A6J2XAM4"/>
<dbReference type="SMART" id="SM00097">
    <property type="entry name" value="WNT1"/>
    <property type="match status" value="1"/>
</dbReference>
<dbReference type="PRINTS" id="PR01349">
    <property type="entry name" value="WNTPROTEIN"/>
</dbReference>
<protein>
    <recommendedName>
        <fullName evidence="10">Protein Wnt</fullName>
    </recommendedName>
</protein>
<dbReference type="InterPro" id="IPR018161">
    <property type="entry name" value="Wnt_CS"/>
</dbReference>
<dbReference type="KEGG" id="soy:115876538"/>
<keyword evidence="4" id="KW-0964">Secreted</keyword>
<dbReference type="GO" id="GO:0060070">
    <property type="term" value="P:canonical Wnt signaling pathway"/>
    <property type="evidence" value="ECO:0007669"/>
    <property type="project" value="TreeGrafter"/>
</dbReference>
<evidence type="ECO:0000256" key="4">
    <source>
        <dbReference type="ARBA" id="ARBA00022525"/>
    </source>
</evidence>
<dbReference type="Pfam" id="PF00110">
    <property type="entry name" value="wnt"/>
    <property type="match status" value="1"/>
</dbReference>
<dbReference type="GO" id="GO:0045165">
    <property type="term" value="P:cell fate commitment"/>
    <property type="evidence" value="ECO:0007669"/>
    <property type="project" value="TreeGrafter"/>
</dbReference>
<keyword evidence="5" id="KW-0272">Extracellular matrix</keyword>
<comment type="subcellular location">
    <subcellularLocation>
        <location evidence="1 10">Secreted</location>
        <location evidence="1 10">Extracellular space</location>
        <location evidence="1 10">Extracellular matrix</location>
    </subcellularLocation>
</comment>
<dbReference type="GO" id="GO:0046330">
    <property type="term" value="P:positive regulation of JNK cascade"/>
    <property type="evidence" value="ECO:0007669"/>
    <property type="project" value="TreeGrafter"/>
</dbReference>
<evidence type="ECO:0000256" key="1">
    <source>
        <dbReference type="ARBA" id="ARBA00004498"/>
    </source>
</evidence>
<comment type="function">
    <text evidence="10">Ligand for members of the frizzled family of seven transmembrane receptors.</text>
</comment>
<dbReference type="GO" id="GO:0000902">
    <property type="term" value="P:cell morphogenesis"/>
    <property type="evidence" value="ECO:0007669"/>
    <property type="project" value="UniProtKB-ARBA"/>
</dbReference>
<dbReference type="GO" id="GO:0060560">
    <property type="term" value="P:developmental growth involved in morphogenesis"/>
    <property type="evidence" value="ECO:0007669"/>
    <property type="project" value="UniProtKB-ARBA"/>
</dbReference>
<evidence type="ECO:0000256" key="8">
    <source>
        <dbReference type="ARBA" id="ARBA00023180"/>
    </source>
</evidence>
<dbReference type="GeneID" id="115876538"/>
<dbReference type="InParanoid" id="A0A6J2XAM4"/>
<keyword evidence="9" id="KW-0449">Lipoprotein</keyword>
<dbReference type="InterPro" id="IPR005817">
    <property type="entry name" value="Wnt"/>
</dbReference>
<dbReference type="PROSITE" id="PS00246">
    <property type="entry name" value="WNT1"/>
    <property type="match status" value="1"/>
</dbReference>
<name>A0A6J2XAM4_SITOR</name>
<evidence type="ECO:0000256" key="5">
    <source>
        <dbReference type="ARBA" id="ARBA00022530"/>
    </source>
</evidence>
<accession>A0A6J2XAM4</accession>
<evidence type="ECO:0000313" key="11">
    <source>
        <dbReference type="Proteomes" id="UP000504635"/>
    </source>
</evidence>
<dbReference type="RefSeq" id="XP_030748211.1">
    <property type="nucleotide sequence ID" value="XM_030892351.1"/>
</dbReference>
<keyword evidence="6 10" id="KW-0879">Wnt signaling pathway</keyword>
<evidence type="ECO:0000256" key="7">
    <source>
        <dbReference type="ARBA" id="ARBA00023157"/>
    </source>
</evidence>
<comment type="similarity">
    <text evidence="2 10">Belongs to the Wnt family.</text>
</comment>
<dbReference type="Gene3D" id="3.30.2460.20">
    <property type="match status" value="1"/>
</dbReference>
<evidence type="ECO:0000256" key="6">
    <source>
        <dbReference type="ARBA" id="ARBA00022687"/>
    </source>
</evidence>
<keyword evidence="3 10" id="KW-0217">Developmental protein</keyword>
<dbReference type="InterPro" id="IPR043158">
    <property type="entry name" value="Wnt_C"/>
</dbReference>
<dbReference type="FunFam" id="3.30.2460.20:FF:000001">
    <property type="entry name" value="Wnt homolog"/>
    <property type="match status" value="1"/>
</dbReference>
<dbReference type="CDD" id="cd19339">
    <property type="entry name" value="Wnt_Wnt7"/>
    <property type="match status" value="1"/>
</dbReference>
<keyword evidence="8" id="KW-0325">Glycoprotein</keyword>
<dbReference type="Proteomes" id="UP000504635">
    <property type="component" value="Unplaced"/>
</dbReference>
<evidence type="ECO:0000256" key="3">
    <source>
        <dbReference type="ARBA" id="ARBA00022473"/>
    </source>
</evidence>
<evidence type="ECO:0000256" key="2">
    <source>
        <dbReference type="ARBA" id="ARBA00005683"/>
    </source>
</evidence>
<dbReference type="PANTHER" id="PTHR12027">
    <property type="entry name" value="WNT RELATED"/>
    <property type="match status" value="1"/>
</dbReference>
<dbReference type="GO" id="GO:0005109">
    <property type="term" value="F:frizzled binding"/>
    <property type="evidence" value="ECO:0007669"/>
    <property type="project" value="TreeGrafter"/>
</dbReference>
<sequence>MRFRVLALIVLITWTINARIVYGVLNLGAEVFCSKVPGLTHKQREMCKSSPDAMVAIGDGIRLAIDECKYQFRHQRWNCSGIENPAAFGHVVIVGSREAAFTYAISSAGVTFAITAACSRGNISSCGCQSPSRHKEPAPHGWKWGGCSADVDFGTRWARKFMDAREFDGDERSLMNLHNNKAGRKIVKMNLLLECKCHGVSGSCTMKTCWKTLPTFRQIGDALMKKYYRARPVTATAIYLNARHLDPRRQRKRHLVLTKGKIPIKKTPKKSELVFLQLSPNYCERDLAVGSLGTIGRNCNRTSRGTDGCDLMCCGRGYNTHQYVKTTQCKCKFHWCCRVECETCSEKVEEYACK</sequence>
<gene>
    <name evidence="12" type="primary">LOC115876538</name>
</gene>
<dbReference type="GO" id="GO:0007517">
    <property type="term" value="P:muscle organ development"/>
    <property type="evidence" value="ECO:0007669"/>
    <property type="project" value="UniProtKB-ARBA"/>
</dbReference>
<evidence type="ECO:0000256" key="9">
    <source>
        <dbReference type="ARBA" id="ARBA00023288"/>
    </source>
</evidence>
<proteinExistence type="inferred from homology"/>
<reference evidence="12" key="1">
    <citation type="submission" date="2025-08" db="UniProtKB">
        <authorList>
            <consortium name="RefSeq"/>
        </authorList>
    </citation>
    <scope>IDENTIFICATION</scope>
    <source>
        <tissue evidence="12">Gonads</tissue>
    </source>
</reference>
<dbReference type="GO" id="GO:0005125">
    <property type="term" value="F:cytokine activity"/>
    <property type="evidence" value="ECO:0007669"/>
    <property type="project" value="TreeGrafter"/>
</dbReference>
<dbReference type="PANTHER" id="PTHR12027:SF112">
    <property type="entry name" value="PROTEIN WNT-2"/>
    <property type="match status" value="1"/>
</dbReference>
<keyword evidence="7" id="KW-1015">Disulfide bond</keyword>
<organism evidence="11 12">
    <name type="scientific">Sitophilus oryzae</name>
    <name type="common">Rice weevil</name>
    <name type="synonym">Curculio oryzae</name>
    <dbReference type="NCBI Taxonomy" id="7048"/>
    <lineage>
        <taxon>Eukaryota</taxon>
        <taxon>Metazoa</taxon>
        <taxon>Ecdysozoa</taxon>
        <taxon>Arthropoda</taxon>
        <taxon>Hexapoda</taxon>
        <taxon>Insecta</taxon>
        <taxon>Pterygota</taxon>
        <taxon>Neoptera</taxon>
        <taxon>Endopterygota</taxon>
        <taxon>Coleoptera</taxon>
        <taxon>Polyphaga</taxon>
        <taxon>Cucujiformia</taxon>
        <taxon>Curculionidae</taxon>
        <taxon>Dryophthorinae</taxon>
        <taxon>Sitophilus</taxon>
    </lineage>
</organism>
<keyword evidence="11" id="KW-1185">Reference proteome</keyword>